<accession>A0A8J7RZS3</accession>
<dbReference type="RefSeq" id="WP_210681880.1">
    <property type="nucleotide sequence ID" value="NZ_JAGMWN010000004.1"/>
</dbReference>
<reference evidence="1" key="1">
    <citation type="submission" date="2021-04" db="EMBL/GenBank/DDBJ databases">
        <authorList>
            <person name="Zhang D.-C."/>
        </authorList>
    </citation>
    <scope>NUCLEOTIDE SEQUENCE</scope>
    <source>
        <strain evidence="1">CGMCC 1.15697</strain>
    </source>
</reference>
<dbReference type="EMBL" id="JAGMWN010000004">
    <property type="protein sequence ID" value="MBP5857290.1"/>
    <property type="molecule type" value="Genomic_DNA"/>
</dbReference>
<gene>
    <name evidence="1" type="ORF">KAJ83_09740</name>
</gene>
<organism evidence="1 2">
    <name type="scientific">Marivibrio halodurans</name>
    <dbReference type="NCBI Taxonomy" id="2039722"/>
    <lineage>
        <taxon>Bacteria</taxon>
        <taxon>Pseudomonadati</taxon>
        <taxon>Pseudomonadota</taxon>
        <taxon>Alphaproteobacteria</taxon>
        <taxon>Rhodospirillales</taxon>
        <taxon>Rhodospirillaceae</taxon>
        <taxon>Marivibrio</taxon>
    </lineage>
</organism>
<evidence type="ECO:0000313" key="2">
    <source>
        <dbReference type="Proteomes" id="UP000672602"/>
    </source>
</evidence>
<sequence length="139" mass="14800">MSYATQQDMIDRFGEGELLALADRDGDGTIDAAMVERALADAAGLIDSYIGARYALPLVAVPSQLTSAACDVARWRLYTDAPHERVESAYKAAVAWLKDIQAGRADLDADGIEPAADSAGAPVHQAAPRVFCAQTLKDY</sequence>
<keyword evidence="2" id="KW-1185">Reference proteome</keyword>
<proteinExistence type="predicted"/>
<dbReference type="InterPro" id="IPR009752">
    <property type="entry name" value="Phage_Mu_GpJ"/>
</dbReference>
<dbReference type="Proteomes" id="UP000672602">
    <property type="component" value="Unassembled WGS sequence"/>
</dbReference>
<name>A0A8J7RZS3_9PROT</name>
<evidence type="ECO:0000313" key="1">
    <source>
        <dbReference type="EMBL" id="MBP5857290.1"/>
    </source>
</evidence>
<comment type="caution">
    <text evidence="1">The sequence shown here is derived from an EMBL/GenBank/DDBJ whole genome shotgun (WGS) entry which is preliminary data.</text>
</comment>
<protein>
    <submittedName>
        <fullName evidence="1">DUF1320 domain-containing protein</fullName>
    </submittedName>
</protein>
<dbReference type="Pfam" id="PF07030">
    <property type="entry name" value="Phage_Mu_Gp36"/>
    <property type="match status" value="1"/>
</dbReference>
<dbReference type="AlphaFoldDB" id="A0A8J7RZS3"/>